<protein>
    <submittedName>
        <fullName evidence="1">Uncharacterized protein</fullName>
    </submittedName>
</protein>
<accession>A0A6A6JV17</accession>
<organism evidence="1 2">
    <name type="scientific">Westerdykella ornata</name>
    <dbReference type="NCBI Taxonomy" id="318751"/>
    <lineage>
        <taxon>Eukaryota</taxon>
        <taxon>Fungi</taxon>
        <taxon>Dikarya</taxon>
        <taxon>Ascomycota</taxon>
        <taxon>Pezizomycotina</taxon>
        <taxon>Dothideomycetes</taxon>
        <taxon>Pleosporomycetidae</taxon>
        <taxon>Pleosporales</taxon>
        <taxon>Sporormiaceae</taxon>
        <taxon>Westerdykella</taxon>
    </lineage>
</organism>
<keyword evidence="2" id="KW-1185">Reference proteome</keyword>
<name>A0A6A6JV17_WESOR</name>
<sequence length="157" mass="17299">MHIIPCPSSWQDFPTSLIRTDRLHTLQHTSPSPVVMILLGFSYHFPTSFGVRNIAVVCSSCTTDTTPKAAYCRRLGNIGPGCLLISAYERVSLAWSTDALGCCQLVPQPGRNYPSEHGIVLCHPRCLRFPTTARGSPPARTRSKCLAPCMVHRFLDS</sequence>
<dbReference type="Proteomes" id="UP000800097">
    <property type="component" value="Unassembled WGS sequence"/>
</dbReference>
<dbReference type="GeneID" id="54546137"/>
<dbReference type="RefSeq" id="XP_033657602.1">
    <property type="nucleotide sequence ID" value="XM_033792962.1"/>
</dbReference>
<gene>
    <name evidence="1" type="ORF">EI97DRAFT_109311</name>
</gene>
<dbReference type="AlphaFoldDB" id="A0A6A6JV17"/>
<evidence type="ECO:0000313" key="2">
    <source>
        <dbReference type="Proteomes" id="UP000800097"/>
    </source>
</evidence>
<reference evidence="1" key="1">
    <citation type="journal article" date="2020" name="Stud. Mycol.">
        <title>101 Dothideomycetes genomes: a test case for predicting lifestyles and emergence of pathogens.</title>
        <authorList>
            <person name="Haridas S."/>
            <person name="Albert R."/>
            <person name="Binder M."/>
            <person name="Bloem J."/>
            <person name="Labutti K."/>
            <person name="Salamov A."/>
            <person name="Andreopoulos B."/>
            <person name="Baker S."/>
            <person name="Barry K."/>
            <person name="Bills G."/>
            <person name="Bluhm B."/>
            <person name="Cannon C."/>
            <person name="Castanera R."/>
            <person name="Culley D."/>
            <person name="Daum C."/>
            <person name="Ezra D."/>
            <person name="Gonzalez J."/>
            <person name="Henrissat B."/>
            <person name="Kuo A."/>
            <person name="Liang C."/>
            <person name="Lipzen A."/>
            <person name="Lutzoni F."/>
            <person name="Magnuson J."/>
            <person name="Mondo S."/>
            <person name="Nolan M."/>
            <person name="Ohm R."/>
            <person name="Pangilinan J."/>
            <person name="Park H.-J."/>
            <person name="Ramirez L."/>
            <person name="Alfaro M."/>
            <person name="Sun H."/>
            <person name="Tritt A."/>
            <person name="Yoshinaga Y."/>
            <person name="Zwiers L.-H."/>
            <person name="Turgeon B."/>
            <person name="Goodwin S."/>
            <person name="Spatafora J."/>
            <person name="Crous P."/>
            <person name="Grigoriev I."/>
        </authorList>
    </citation>
    <scope>NUCLEOTIDE SEQUENCE</scope>
    <source>
        <strain evidence="1">CBS 379.55</strain>
    </source>
</reference>
<dbReference type="EMBL" id="ML986485">
    <property type="protein sequence ID" value="KAF2280064.1"/>
    <property type="molecule type" value="Genomic_DNA"/>
</dbReference>
<proteinExistence type="predicted"/>
<evidence type="ECO:0000313" key="1">
    <source>
        <dbReference type="EMBL" id="KAF2280064.1"/>
    </source>
</evidence>